<reference evidence="1 2" key="1">
    <citation type="submission" date="2011-05" db="EMBL/GenBank/DDBJ databases">
        <title>Complete sequence of Thioalkalimicrobium cyclicum ALM1.</title>
        <authorList>
            <consortium name="US DOE Joint Genome Institute"/>
            <person name="Lucas S."/>
            <person name="Han J."/>
            <person name="Lapidus A."/>
            <person name="Cheng J.-F."/>
            <person name="Goodwin L."/>
            <person name="Pitluck S."/>
            <person name="Peters L."/>
            <person name="Mikhailova N."/>
            <person name="Davenport K."/>
            <person name="Han C."/>
            <person name="Tapia R."/>
            <person name="Land M."/>
            <person name="Hauser L."/>
            <person name="Kyrpides N."/>
            <person name="Ivanova N."/>
            <person name="Pagani I."/>
            <person name="Kappler U."/>
            <person name="Woyke T."/>
        </authorList>
    </citation>
    <scope>NUCLEOTIDE SEQUENCE [LARGE SCALE GENOMIC DNA]</scope>
    <source>
        <strain evidence="2">DSM 14477 / JCM 11371 / ALM1</strain>
    </source>
</reference>
<dbReference type="EMBL" id="CP002776">
    <property type="protein sequence ID" value="AEG32311.1"/>
    <property type="molecule type" value="Genomic_DNA"/>
</dbReference>
<keyword evidence="2" id="KW-1185">Reference proteome</keyword>
<evidence type="ECO:0000313" key="2">
    <source>
        <dbReference type="Proteomes" id="UP000009232"/>
    </source>
</evidence>
<dbReference type="GO" id="GO:0030234">
    <property type="term" value="F:enzyme regulator activity"/>
    <property type="evidence" value="ECO:0007669"/>
    <property type="project" value="InterPro"/>
</dbReference>
<protein>
    <recommendedName>
        <fullName evidence="3">Nitrogen regulatory protein P-II</fullName>
    </recommendedName>
</protein>
<accession>F6DAX8</accession>
<dbReference type="OrthoDB" id="330665at2"/>
<dbReference type="InterPro" id="IPR015867">
    <property type="entry name" value="N-reg_PII/ATP_PRibTrfase_C"/>
</dbReference>
<gene>
    <name evidence="1" type="ordered locus">Thicy_1553</name>
</gene>
<dbReference type="STRING" id="717773.Thicy_1553"/>
<evidence type="ECO:0000313" key="1">
    <source>
        <dbReference type="EMBL" id="AEG32311.1"/>
    </source>
</evidence>
<dbReference type="RefSeq" id="WP_013836086.1">
    <property type="nucleotide sequence ID" value="NC_015581.1"/>
</dbReference>
<dbReference type="GO" id="GO:0006808">
    <property type="term" value="P:regulation of nitrogen utilization"/>
    <property type="evidence" value="ECO:0007669"/>
    <property type="project" value="InterPro"/>
</dbReference>
<evidence type="ECO:0008006" key="3">
    <source>
        <dbReference type="Google" id="ProtNLM"/>
    </source>
</evidence>
<dbReference type="InterPro" id="IPR002187">
    <property type="entry name" value="N-reg_PII"/>
</dbReference>
<dbReference type="InterPro" id="IPR011322">
    <property type="entry name" value="N-reg_PII-like_a/b"/>
</dbReference>
<proteinExistence type="predicted"/>
<dbReference type="KEGG" id="tcy:Thicy_1553"/>
<dbReference type="Gene3D" id="3.30.70.120">
    <property type="match status" value="1"/>
</dbReference>
<dbReference type="SUPFAM" id="SSF54913">
    <property type="entry name" value="GlnB-like"/>
    <property type="match status" value="1"/>
</dbReference>
<sequence length="106" mass="11888">MDNLCNQKLVQIITSNILDSRIKKIFKKLAISSYTNLSVNGEGDSGLQSGHFDADSNIMFMVMVSTDKFDPLIAELNRDIEKGYHHFVFSLNAEVHTPNKCRPAAK</sequence>
<dbReference type="Pfam" id="PF00543">
    <property type="entry name" value="P-II"/>
    <property type="match status" value="1"/>
</dbReference>
<dbReference type="HOGENOM" id="CLU_2222015_0_0_6"/>
<dbReference type="eggNOG" id="ENOG5033B3Z">
    <property type="taxonomic scope" value="Bacteria"/>
</dbReference>
<dbReference type="AlphaFoldDB" id="F6DAX8"/>
<organism evidence="1 2">
    <name type="scientific">Thiomicrospira cyclica (strain DSM 14477 / JCM 11371 / ALM1)</name>
    <name type="common">Thioalkalimicrobium cyclicum</name>
    <dbReference type="NCBI Taxonomy" id="717773"/>
    <lineage>
        <taxon>Bacteria</taxon>
        <taxon>Pseudomonadati</taxon>
        <taxon>Pseudomonadota</taxon>
        <taxon>Gammaproteobacteria</taxon>
        <taxon>Thiotrichales</taxon>
        <taxon>Piscirickettsiaceae</taxon>
        <taxon>Thiomicrospira</taxon>
    </lineage>
</organism>
<name>F6DAX8_THICA</name>
<dbReference type="Proteomes" id="UP000009232">
    <property type="component" value="Chromosome"/>
</dbReference>